<dbReference type="EMBL" id="PGTN01000011">
    <property type="protein sequence ID" value="PJF48565.1"/>
    <property type="molecule type" value="Genomic_DNA"/>
</dbReference>
<evidence type="ECO:0000256" key="7">
    <source>
        <dbReference type="SAM" id="Phobius"/>
    </source>
</evidence>
<comment type="caution">
    <text evidence="10">The sequence shown here is derived from an EMBL/GenBank/DDBJ whole genome shotgun (WGS) entry which is preliminary data.</text>
</comment>
<proteinExistence type="predicted"/>
<evidence type="ECO:0000256" key="3">
    <source>
        <dbReference type="ARBA" id="ARBA00022692"/>
    </source>
</evidence>
<evidence type="ECO:0000256" key="4">
    <source>
        <dbReference type="ARBA" id="ARBA00022989"/>
    </source>
</evidence>
<organism evidence="10 11">
    <name type="scientific">Candidatus Thermofonsia Clade 3 bacterium</name>
    <dbReference type="NCBI Taxonomy" id="2364212"/>
    <lineage>
        <taxon>Bacteria</taxon>
        <taxon>Bacillati</taxon>
        <taxon>Chloroflexota</taxon>
        <taxon>Candidatus Thermofontia</taxon>
        <taxon>Candidatus Thermofonsia Clade 3</taxon>
    </lineage>
</organism>
<dbReference type="PANTHER" id="PTHR30294:SF29">
    <property type="entry name" value="MULTIDRUG ABC TRANSPORTER PERMEASE YBHS-RELATED"/>
    <property type="match status" value="1"/>
</dbReference>
<evidence type="ECO:0000256" key="6">
    <source>
        <dbReference type="SAM" id="MobiDB-lite"/>
    </source>
</evidence>
<keyword evidence="5 7" id="KW-0472">Membrane</keyword>
<name>A0A2M8QFG9_9CHLR</name>
<feature type="transmembrane region" description="Helical" evidence="7">
    <location>
        <begin position="105"/>
        <end position="132"/>
    </location>
</feature>
<accession>A0A2M8QFG9</accession>
<feature type="transmembrane region" description="Helical" evidence="7">
    <location>
        <begin position="138"/>
        <end position="159"/>
    </location>
</feature>
<evidence type="ECO:0000256" key="2">
    <source>
        <dbReference type="ARBA" id="ARBA00022475"/>
    </source>
</evidence>
<feature type="transmembrane region" description="Helical" evidence="7">
    <location>
        <begin position="221"/>
        <end position="237"/>
    </location>
</feature>
<feature type="transmembrane region" description="Helical" evidence="7">
    <location>
        <begin position="166"/>
        <end position="188"/>
    </location>
</feature>
<evidence type="ECO:0000259" key="9">
    <source>
        <dbReference type="Pfam" id="PF23357"/>
    </source>
</evidence>
<feature type="transmembrane region" description="Helical" evidence="7">
    <location>
        <begin position="58"/>
        <end position="75"/>
    </location>
</feature>
<feature type="domain" description="ABC-type uncharacterised transport system" evidence="8">
    <location>
        <begin position="588"/>
        <end position="897"/>
    </location>
</feature>
<keyword evidence="3 7" id="KW-0812">Transmembrane</keyword>
<feature type="region of interest" description="Disordered" evidence="6">
    <location>
        <begin position="817"/>
        <end position="854"/>
    </location>
</feature>
<comment type="subcellular location">
    <subcellularLocation>
        <location evidence="1">Cell membrane</location>
        <topology evidence="1">Multi-pass membrane protein</topology>
    </subcellularLocation>
</comment>
<evidence type="ECO:0000256" key="1">
    <source>
        <dbReference type="ARBA" id="ARBA00004651"/>
    </source>
</evidence>
<dbReference type="AlphaFoldDB" id="A0A2M8QFG9"/>
<dbReference type="GO" id="GO:0005886">
    <property type="term" value="C:plasma membrane"/>
    <property type="evidence" value="ECO:0007669"/>
    <property type="project" value="UniProtKB-SubCell"/>
</dbReference>
<feature type="compositionally biased region" description="Pro residues" evidence="6">
    <location>
        <begin position="827"/>
        <end position="847"/>
    </location>
</feature>
<feature type="domain" description="DUF7088" evidence="9">
    <location>
        <begin position="289"/>
        <end position="391"/>
    </location>
</feature>
<evidence type="ECO:0000259" key="8">
    <source>
        <dbReference type="Pfam" id="PF09822"/>
    </source>
</evidence>
<sequence>MEILRMKTILAIARKEWNNYFSSPQALIFIGVFLAASLLVFFWVETFFARGVAEMRPLFRWMPLLLIFLVAALTMRQWSEEQRSGSLEMLLTLPVPAGQLVAGKFLAVMGLVALALALTLPLTLTVALLGNLDWGPVIGGYIAALLMASAYAAIGLFVSSRTDNQIVALILTALVGGAFYLIGSPLVVDFVSGSTAEFFRALGTGSRFESIERGVIDLRDLVYYVTLALVFLTLNAWSLDRKRWSAGPRSAEYRRAAHLTSGLVALNLIAVNAWMGPLQALRADLTAQREFSLSAATLNLLADLQEPLLIRAYISEKTHPLLAPLTPRVRDLLQEYQIAGRGRVTAEVVDPITDPNLEAEAARTYGIQPTPVQVAGRYEASIINTYFDILVRYGDQSTVLNFRDLIEVEQRRDGTVDVRLRNLEYDLTRAIKKVTSGFRGVESVFAALQQPARLTILVTRQTLPEAFKDVPALMEKVAQELQQKSGGKFEYKVVDPDQPNVTFTRQILAERYGLRPTPVSLFGLESFYLNMLLEIDDKTQPIYPEGEFTESSIRTALESALKRNVGGFLNVIGLWTPPAPPSMFGAPNPNPWQLIREQLSREYTVRDVDLSTGQVPPDVNALLVIGPRNLDDKARYAIDQYLMQGGAVVIAGGNYALMLGFGSPILEPVQSGLAEMLAHYGVRLGSGLVMDPQNEPFPVEVNRNIGGLIVREIQAVNYPFFVDVRPNGMDRASPIVSRLPAVTMNFVSPIEVDEQKNANRKVTLLLRSTDQSWVRNNTNVQPDFQTYPEFGFPVEGERKSRNLAVAIQGSFESFFKGKPSPLQATPTPAPTPAPGATPEPTPTPAPVRPVGATVEQSPDTARLVVIGSADFLNDALLNLSAQLGQQRYLNNLQFMQNVADWTVEELDLLDIRTRGTVTRALRPLTEGERRAWEIANYAVVVAALFAIGLIWQLRQRAEPPMQLAPATVPIRAGDVRAPQKEGR</sequence>
<dbReference type="InterPro" id="IPR055396">
    <property type="entry name" value="DUF7088"/>
</dbReference>
<protein>
    <submittedName>
        <fullName evidence="10">ABC transporter permease</fullName>
    </submittedName>
</protein>
<gene>
    <name evidence="10" type="ORF">CUN48_02860</name>
</gene>
<keyword evidence="4 7" id="KW-1133">Transmembrane helix</keyword>
<dbReference type="InterPro" id="IPR019196">
    <property type="entry name" value="ABC_transp_unknown"/>
</dbReference>
<dbReference type="Pfam" id="PF23357">
    <property type="entry name" value="DUF7088"/>
    <property type="match status" value="1"/>
</dbReference>
<feature type="transmembrane region" description="Helical" evidence="7">
    <location>
        <begin position="257"/>
        <end position="275"/>
    </location>
</feature>
<dbReference type="GO" id="GO:0140359">
    <property type="term" value="F:ABC-type transporter activity"/>
    <property type="evidence" value="ECO:0007669"/>
    <property type="project" value="InterPro"/>
</dbReference>
<feature type="transmembrane region" description="Helical" evidence="7">
    <location>
        <begin position="21"/>
        <end position="43"/>
    </location>
</feature>
<evidence type="ECO:0000313" key="11">
    <source>
        <dbReference type="Proteomes" id="UP000230790"/>
    </source>
</evidence>
<keyword evidence="2" id="KW-1003">Cell membrane</keyword>
<feature type="transmembrane region" description="Helical" evidence="7">
    <location>
        <begin position="934"/>
        <end position="953"/>
    </location>
</feature>
<reference evidence="10 11" key="1">
    <citation type="submission" date="2017-11" db="EMBL/GenBank/DDBJ databases">
        <title>Evolution of Phototrophy in the Chloroflexi Phylum Driven by Horizontal Gene Transfer.</title>
        <authorList>
            <person name="Ward L.M."/>
            <person name="Hemp J."/>
            <person name="Shih P.M."/>
            <person name="Mcglynn S.E."/>
            <person name="Fischer W."/>
        </authorList>
    </citation>
    <scope>NUCLEOTIDE SEQUENCE [LARGE SCALE GENOMIC DNA]</scope>
    <source>
        <strain evidence="10">JP3_7</strain>
    </source>
</reference>
<evidence type="ECO:0000313" key="10">
    <source>
        <dbReference type="EMBL" id="PJF48565.1"/>
    </source>
</evidence>
<dbReference type="PANTHER" id="PTHR30294">
    <property type="entry name" value="MEMBRANE COMPONENT OF ABC TRANSPORTER YHHJ-RELATED"/>
    <property type="match status" value="1"/>
</dbReference>
<dbReference type="Pfam" id="PF12679">
    <property type="entry name" value="ABC2_membrane_2"/>
    <property type="match status" value="1"/>
</dbReference>
<dbReference type="InterPro" id="IPR051449">
    <property type="entry name" value="ABC-2_transporter_component"/>
</dbReference>
<dbReference type="Pfam" id="PF09822">
    <property type="entry name" value="ABC_transp_aux"/>
    <property type="match status" value="1"/>
</dbReference>
<dbReference type="Proteomes" id="UP000230790">
    <property type="component" value="Unassembled WGS sequence"/>
</dbReference>
<evidence type="ECO:0000256" key="5">
    <source>
        <dbReference type="ARBA" id="ARBA00023136"/>
    </source>
</evidence>